<evidence type="ECO:0000313" key="2">
    <source>
        <dbReference type="EMBL" id="WCE45411.1"/>
    </source>
</evidence>
<feature type="compositionally biased region" description="Basic and acidic residues" evidence="1">
    <location>
        <begin position="230"/>
        <end position="253"/>
    </location>
</feature>
<sequence length="298" mass="32452">MGNFNEFLIEIIDGDAAAWDKATQILSRKLAPTSFSGAFFLLRQAGHPDRVTVADIYALEAAGHPLNKSQIEAVFADEDGSIAAALSALAPTAQLANMPQEALAAQGEVVAVVNALTQTADLRPSQARALAARLRPEVIPALTKGMRKALDLEGELPEQVAQIRDLVTDANLRHQFHYLRLAAQVPSELGDLVVLQVLAEEIWAENKIAQAAQKAAKKAEKAAKEALAKGEERARSLLSEQEKQRQKAAEKANKEKKKRAKAARRKELKAQEEAAFQAERKRLEKELASSPFSNISKL</sequence>
<dbReference type="Proteomes" id="UP001211044">
    <property type="component" value="Chromosome"/>
</dbReference>
<evidence type="ECO:0000313" key="3">
    <source>
        <dbReference type="Proteomes" id="UP001211044"/>
    </source>
</evidence>
<dbReference type="Pfam" id="PF19827">
    <property type="entry name" value="DUF6308"/>
    <property type="match status" value="1"/>
</dbReference>
<dbReference type="InterPro" id="IPR046275">
    <property type="entry name" value="DUF6308"/>
</dbReference>
<gene>
    <name evidence="2" type="ORF">PIG85_07010</name>
</gene>
<dbReference type="AlphaFoldDB" id="A0AB38XMP8"/>
<feature type="region of interest" description="Disordered" evidence="1">
    <location>
        <begin position="230"/>
        <end position="275"/>
    </location>
</feature>
<feature type="compositionally biased region" description="Basic residues" evidence="1">
    <location>
        <begin position="254"/>
        <end position="267"/>
    </location>
</feature>
<reference evidence="2" key="1">
    <citation type="submission" date="2023-01" db="EMBL/GenBank/DDBJ databases">
        <title>Comparative Genomic Analysis of the Clinically-Derived Winkia Strain NY0527 Provides Evidence into the Taxonomic Reassignment of Winkia neuii and Characterizes Their Virulence Traits.</title>
        <authorList>
            <person name="Cai X."/>
            <person name="Peng Y."/>
            <person name="Li M."/>
            <person name="Qiu Y."/>
            <person name="Wang Y."/>
            <person name="Xu L."/>
            <person name="Hou Q."/>
        </authorList>
    </citation>
    <scope>NUCLEOTIDE SEQUENCE</scope>
    <source>
        <strain evidence="2">NY0527</strain>
    </source>
</reference>
<organism evidence="2 3">
    <name type="scientific">Winkia neuii subsp. anitrata</name>
    <dbReference type="NCBI Taxonomy" id="29318"/>
    <lineage>
        <taxon>Bacteria</taxon>
        <taxon>Bacillati</taxon>
        <taxon>Actinomycetota</taxon>
        <taxon>Actinomycetes</taxon>
        <taxon>Actinomycetales</taxon>
        <taxon>Actinomycetaceae</taxon>
        <taxon>Winkia</taxon>
    </lineage>
</organism>
<dbReference type="EMBL" id="CP116394">
    <property type="protein sequence ID" value="WCE45411.1"/>
    <property type="molecule type" value="Genomic_DNA"/>
</dbReference>
<accession>A0AB38XMP8</accession>
<protein>
    <submittedName>
        <fullName evidence="2">DUF6308 family protein</fullName>
    </submittedName>
</protein>
<dbReference type="RefSeq" id="WP_004804608.1">
    <property type="nucleotide sequence ID" value="NZ_CP116394.1"/>
</dbReference>
<dbReference type="KEGG" id="wne:PIG85_07010"/>
<evidence type="ECO:0000256" key="1">
    <source>
        <dbReference type="SAM" id="MobiDB-lite"/>
    </source>
</evidence>
<proteinExistence type="predicted"/>
<name>A0AB38XMP8_9ACTO</name>